<name>A0A4P7NEJ7_PYROR</name>
<reference evidence="3 4" key="1">
    <citation type="journal article" date="2019" name="Mol. Biol. Evol.">
        <title>Blast fungal genomes show frequent chromosomal changes, gene gains and losses, and effector gene turnover.</title>
        <authorList>
            <person name="Gomez Luciano L.B."/>
            <person name="Jason Tsai I."/>
            <person name="Chuma I."/>
            <person name="Tosa Y."/>
            <person name="Chen Y.H."/>
            <person name="Li J.Y."/>
            <person name="Li M.Y."/>
            <person name="Jade Lu M.Y."/>
            <person name="Nakayashiki H."/>
            <person name="Li W.H."/>
        </authorList>
    </citation>
    <scope>NUCLEOTIDE SEQUENCE [LARGE SCALE GENOMIC DNA]</scope>
    <source>
        <strain evidence="3">MZ5-1-6</strain>
    </source>
</reference>
<feature type="chain" id="PRO_5043501271" evidence="2">
    <location>
        <begin position="22"/>
        <end position="121"/>
    </location>
</feature>
<evidence type="ECO:0000256" key="2">
    <source>
        <dbReference type="SAM" id="SignalP"/>
    </source>
</evidence>
<dbReference type="Proteomes" id="UP000294847">
    <property type="component" value="Chromosome 4"/>
</dbReference>
<evidence type="ECO:0000313" key="3">
    <source>
        <dbReference type="EMBL" id="QBZ60223.1"/>
    </source>
</evidence>
<sequence>MQLSQICQLLALAAFAAPALGAPLVGTDVAGVEKRSGYGNNKPEYTLPEPPAGSKPSSTTYKLSDRQRNQYSQPLPKPPVSSSRNVRKPTGPPAPIGGQGSQQRPQSLPRPDYYVQLPDED</sequence>
<evidence type="ECO:0000256" key="1">
    <source>
        <dbReference type="SAM" id="MobiDB-lite"/>
    </source>
</evidence>
<organism evidence="3 4">
    <name type="scientific">Pyricularia oryzae</name>
    <name type="common">Rice blast fungus</name>
    <name type="synonym">Magnaporthe oryzae</name>
    <dbReference type="NCBI Taxonomy" id="318829"/>
    <lineage>
        <taxon>Eukaryota</taxon>
        <taxon>Fungi</taxon>
        <taxon>Dikarya</taxon>
        <taxon>Ascomycota</taxon>
        <taxon>Pezizomycotina</taxon>
        <taxon>Sordariomycetes</taxon>
        <taxon>Sordariomycetidae</taxon>
        <taxon>Magnaporthales</taxon>
        <taxon>Pyriculariaceae</taxon>
        <taxon>Pyricularia</taxon>
    </lineage>
</organism>
<accession>A0A4P7NEJ7</accession>
<evidence type="ECO:0000313" key="4">
    <source>
        <dbReference type="Proteomes" id="UP000294847"/>
    </source>
</evidence>
<dbReference type="AlphaFoldDB" id="A0A4P7NEJ7"/>
<feature type="signal peptide" evidence="2">
    <location>
        <begin position="1"/>
        <end position="21"/>
    </location>
</feature>
<feature type="region of interest" description="Disordered" evidence="1">
    <location>
        <begin position="32"/>
        <end position="121"/>
    </location>
</feature>
<dbReference type="EMBL" id="CP034207">
    <property type="protein sequence ID" value="QBZ60223.1"/>
    <property type="molecule type" value="Genomic_DNA"/>
</dbReference>
<gene>
    <name evidence="3" type="ORF">PoMZ_07161</name>
</gene>
<keyword evidence="2" id="KW-0732">Signal</keyword>
<protein>
    <submittedName>
        <fullName evidence="3">Uncharacterized protein</fullName>
    </submittedName>
</protein>
<proteinExistence type="predicted"/>